<name>X1H7L8_9ZZZZ</name>
<gene>
    <name evidence="3" type="ORF">S03H2_48563</name>
</gene>
<proteinExistence type="inferred from homology"/>
<feature type="non-terminal residue" evidence="3">
    <location>
        <position position="63"/>
    </location>
</feature>
<feature type="domain" description="Small ribosomal subunit protein uS4 N-terminal" evidence="2">
    <location>
        <begin position="3"/>
        <end position="63"/>
    </location>
</feature>
<evidence type="ECO:0000259" key="2">
    <source>
        <dbReference type="SMART" id="SM01390"/>
    </source>
</evidence>
<accession>X1H7L8</accession>
<dbReference type="Pfam" id="PF00163">
    <property type="entry name" value="Ribosomal_S4"/>
    <property type="match status" value="1"/>
</dbReference>
<evidence type="ECO:0000256" key="1">
    <source>
        <dbReference type="ARBA" id="ARBA00007465"/>
    </source>
</evidence>
<comment type="caution">
    <text evidence="3">The sequence shown here is derived from an EMBL/GenBank/DDBJ whole genome shotgun (WGS) entry which is preliminary data.</text>
</comment>
<evidence type="ECO:0000313" key="3">
    <source>
        <dbReference type="EMBL" id="GAH65392.1"/>
    </source>
</evidence>
<protein>
    <recommendedName>
        <fullName evidence="2">Small ribosomal subunit protein uS4 N-terminal domain-containing protein</fullName>
    </recommendedName>
</protein>
<sequence length="63" mass="7454">MVKKAYPPGQKGKRRVKALSEYGKELREKQKLKNWYNLKERQFRKYVKEALGKRGKVEDAGTL</sequence>
<organism evidence="3">
    <name type="scientific">marine sediment metagenome</name>
    <dbReference type="NCBI Taxonomy" id="412755"/>
    <lineage>
        <taxon>unclassified sequences</taxon>
        <taxon>metagenomes</taxon>
        <taxon>ecological metagenomes</taxon>
    </lineage>
</organism>
<dbReference type="Gene3D" id="1.10.1050.10">
    <property type="entry name" value="Ribosomal Protein S4 Delta 41, Chain A, domain 1"/>
    <property type="match status" value="1"/>
</dbReference>
<comment type="similarity">
    <text evidence="1">Belongs to the universal ribosomal protein uS4 family.</text>
</comment>
<dbReference type="SMART" id="SM01390">
    <property type="entry name" value="Ribosomal_S4"/>
    <property type="match status" value="1"/>
</dbReference>
<dbReference type="EMBL" id="BARU01030628">
    <property type="protein sequence ID" value="GAH65392.1"/>
    <property type="molecule type" value="Genomic_DNA"/>
</dbReference>
<dbReference type="SUPFAM" id="SSF55174">
    <property type="entry name" value="Alpha-L RNA-binding motif"/>
    <property type="match status" value="1"/>
</dbReference>
<reference evidence="3" key="1">
    <citation type="journal article" date="2014" name="Front. Microbiol.">
        <title>High frequency of phylogenetically diverse reductive dehalogenase-homologous genes in deep subseafloor sedimentary metagenomes.</title>
        <authorList>
            <person name="Kawai M."/>
            <person name="Futagami T."/>
            <person name="Toyoda A."/>
            <person name="Takaki Y."/>
            <person name="Nishi S."/>
            <person name="Hori S."/>
            <person name="Arai W."/>
            <person name="Tsubouchi T."/>
            <person name="Morono Y."/>
            <person name="Uchiyama I."/>
            <person name="Ito T."/>
            <person name="Fujiyama A."/>
            <person name="Inagaki F."/>
            <person name="Takami H."/>
        </authorList>
    </citation>
    <scope>NUCLEOTIDE SEQUENCE</scope>
    <source>
        <strain evidence="3">Expedition CK06-06</strain>
    </source>
</reference>
<dbReference type="InterPro" id="IPR001912">
    <property type="entry name" value="Ribosomal_uS4_N"/>
</dbReference>
<dbReference type="GO" id="GO:0019843">
    <property type="term" value="F:rRNA binding"/>
    <property type="evidence" value="ECO:0007669"/>
    <property type="project" value="InterPro"/>
</dbReference>
<dbReference type="AlphaFoldDB" id="X1H7L8"/>